<dbReference type="EnsemblMetazoa" id="ACUA013898-RA">
    <property type="protein sequence ID" value="ACUA013898-PA"/>
    <property type="gene ID" value="ACUA013898"/>
</dbReference>
<proteinExistence type="predicted"/>
<evidence type="ECO:0000313" key="1">
    <source>
        <dbReference type="EnsemblMetazoa" id="ACUA013898-PA"/>
    </source>
</evidence>
<accession>A0A182MB15</accession>
<dbReference type="Proteomes" id="UP000075883">
    <property type="component" value="Unassembled WGS sequence"/>
</dbReference>
<dbReference type="EMBL" id="AXCM01006302">
    <property type="status" value="NOT_ANNOTATED_CDS"/>
    <property type="molecule type" value="Genomic_DNA"/>
</dbReference>
<name>A0A182MB15_9DIPT</name>
<dbReference type="EMBL" id="AXCM01006301">
    <property type="status" value="NOT_ANNOTATED_CDS"/>
    <property type="molecule type" value="Genomic_DNA"/>
</dbReference>
<sequence length="157" mass="17745">MSLLTEMHTIDGHDGKIRFTIASMENTRVSVEGLIYDGEIVTVEFSPMAHLLHDLNEATFKLPVKISFAGVLGPIQTGTLDGTHELAIGDDTVLDRILEREYTTLRLRLITDVRVFLTHTDHHTLVTRTSHDRRENGTRRIITSETRFAHSRAIVND</sequence>
<dbReference type="AlphaFoldDB" id="A0A182MB15"/>
<dbReference type="VEuPathDB" id="VectorBase:ACUA013898"/>
<reference evidence="2" key="1">
    <citation type="submission" date="2013-09" db="EMBL/GenBank/DDBJ databases">
        <title>The Genome Sequence of Anopheles culicifacies species A.</title>
        <authorList>
            <consortium name="The Broad Institute Genomics Platform"/>
            <person name="Neafsey D.E."/>
            <person name="Besansky N."/>
            <person name="Howell P."/>
            <person name="Walton C."/>
            <person name="Young S.K."/>
            <person name="Zeng Q."/>
            <person name="Gargeya S."/>
            <person name="Fitzgerald M."/>
            <person name="Haas B."/>
            <person name="Abouelleil A."/>
            <person name="Allen A.W."/>
            <person name="Alvarado L."/>
            <person name="Arachchi H.M."/>
            <person name="Berlin A.M."/>
            <person name="Chapman S.B."/>
            <person name="Gainer-Dewar J."/>
            <person name="Goldberg J."/>
            <person name="Griggs A."/>
            <person name="Gujja S."/>
            <person name="Hansen M."/>
            <person name="Howarth C."/>
            <person name="Imamovic A."/>
            <person name="Ireland A."/>
            <person name="Larimer J."/>
            <person name="McCowan C."/>
            <person name="Murphy C."/>
            <person name="Pearson M."/>
            <person name="Poon T.W."/>
            <person name="Priest M."/>
            <person name="Roberts A."/>
            <person name="Saif S."/>
            <person name="Shea T."/>
            <person name="Sisk P."/>
            <person name="Sykes S."/>
            <person name="Wortman J."/>
            <person name="Nusbaum C."/>
            <person name="Birren B."/>
        </authorList>
    </citation>
    <scope>NUCLEOTIDE SEQUENCE [LARGE SCALE GENOMIC DNA]</scope>
    <source>
        <strain evidence="2">A-37</strain>
    </source>
</reference>
<keyword evidence="2" id="KW-1185">Reference proteome</keyword>
<organism evidence="1 2">
    <name type="scientific">Anopheles culicifacies</name>
    <dbReference type="NCBI Taxonomy" id="139723"/>
    <lineage>
        <taxon>Eukaryota</taxon>
        <taxon>Metazoa</taxon>
        <taxon>Ecdysozoa</taxon>
        <taxon>Arthropoda</taxon>
        <taxon>Hexapoda</taxon>
        <taxon>Insecta</taxon>
        <taxon>Pterygota</taxon>
        <taxon>Neoptera</taxon>
        <taxon>Endopterygota</taxon>
        <taxon>Diptera</taxon>
        <taxon>Nematocera</taxon>
        <taxon>Culicoidea</taxon>
        <taxon>Culicidae</taxon>
        <taxon>Anophelinae</taxon>
        <taxon>Anopheles</taxon>
        <taxon>culicifacies species complex</taxon>
    </lineage>
</organism>
<evidence type="ECO:0000313" key="2">
    <source>
        <dbReference type="Proteomes" id="UP000075883"/>
    </source>
</evidence>
<protein>
    <submittedName>
        <fullName evidence="1">Uncharacterized protein</fullName>
    </submittedName>
</protein>
<reference evidence="1" key="2">
    <citation type="submission" date="2020-05" db="UniProtKB">
        <authorList>
            <consortium name="EnsemblMetazoa"/>
        </authorList>
    </citation>
    <scope>IDENTIFICATION</scope>
    <source>
        <strain evidence="1">A-37</strain>
    </source>
</reference>